<name>A0ABP3UEH4_9CLOT</name>
<proteinExistence type="predicted"/>
<sequence length="46" mass="5335">MENMDRQARKDREELAMGSCYDHHRSNCGKIDITCNNVNIYINCGD</sequence>
<protein>
    <submittedName>
        <fullName evidence="1">Uncharacterized protein</fullName>
    </submittedName>
</protein>
<dbReference type="Proteomes" id="UP001501510">
    <property type="component" value="Unassembled WGS sequence"/>
</dbReference>
<comment type="caution">
    <text evidence="1">The sequence shown here is derived from an EMBL/GenBank/DDBJ whole genome shotgun (WGS) entry which is preliminary data.</text>
</comment>
<dbReference type="EMBL" id="BAAACG010000001">
    <property type="protein sequence ID" value="GAA0731852.1"/>
    <property type="molecule type" value="Genomic_DNA"/>
</dbReference>
<organism evidence="1 2">
    <name type="scientific">Clostridium oceanicum</name>
    <dbReference type="NCBI Taxonomy" id="1543"/>
    <lineage>
        <taxon>Bacteria</taxon>
        <taxon>Bacillati</taxon>
        <taxon>Bacillota</taxon>
        <taxon>Clostridia</taxon>
        <taxon>Eubacteriales</taxon>
        <taxon>Clostridiaceae</taxon>
        <taxon>Clostridium</taxon>
    </lineage>
</organism>
<reference evidence="2" key="1">
    <citation type="journal article" date="2019" name="Int. J. Syst. Evol. Microbiol.">
        <title>The Global Catalogue of Microorganisms (GCM) 10K type strain sequencing project: providing services to taxonomists for standard genome sequencing and annotation.</title>
        <authorList>
            <consortium name="The Broad Institute Genomics Platform"/>
            <consortium name="The Broad Institute Genome Sequencing Center for Infectious Disease"/>
            <person name="Wu L."/>
            <person name="Ma J."/>
        </authorList>
    </citation>
    <scope>NUCLEOTIDE SEQUENCE [LARGE SCALE GENOMIC DNA]</scope>
    <source>
        <strain evidence="2">JCM 1407</strain>
    </source>
</reference>
<accession>A0ABP3UEH4</accession>
<keyword evidence="2" id="KW-1185">Reference proteome</keyword>
<dbReference type="RefSeq" id="WP_343757699.1">
    <property type="nucleotide sequence ID" value="NZ_BAAACG010000001.1"/>
</dbReference>
<evidence type="ECO:0000313" key="1">
    <source>
        <dbReference type="EMBL" id="GAA0731852.1"/>
    </source>
</evidence>
<gene>
    <name evidence="1" type="ORF">GCM10008906_00780</name>
</gene>
<evidence type="ECO:0000313" key="2">
    <source>
        <dbReference type="Proteomes" id="UP001501510"/>
    </source>
</evidence>